<dbReference type="RefSeq" id="WP_016659913.1">
    <property type="nucleotide sequence ID" value="NZ_CP039031.1"/>
</dbReference>
<protein>
    <submittedName>
        <fullName evidence="1">Uncharacterized protein</fullName>
    </submittedName>
</protein>
<gene>
    <name evidence="1" type="ORF">FSC09_10825</name>
    <name evidence="2" type="ORF">G0027_03895</name>
</gene>
<dbReference type="EMBL" id="CP044455">
    <property type="protein sequence ID" value="QIC70871.1"/>
    <property type="molecule type" value="Genomic_DNA"/>
</dbReference>
<organism evidence="1 3">
    <name type="scientific">Acinetobacter indicus</name>
    <dbReference type="NCBI Taxonomy" id="756892"/>
    <lineage>
        <taxon>Bacteria</taxon>
        <taxon>Pseudomonadati</taxon>
        <taxon>Pseudomonadota</taxon>
        <taxon>Gammaproteobacteria</taxon>
        <taxon>Moraxellales</taxon>
        <taxon>Moraxellaceae</taxon>
        <taxon>Acinetobacter</taxon>
    </lineage>
</organism>
<dbReference type="Proteomes" id="UP000593812">
    <property type="component" value="Chromosome"/>
</dbReference>
<dbReference type="EMBL" id="CP048654">
    <property type="protein sequence ID" value="QOW42071.1"/>
    <property type="molecule type" value="Genomic_DNA"/>
</dbReference>
<accession>A0A6C0Y3R2</accession>
<dbReference type="AlphaFoldDB" id="A0A6C0Y3R2"/>
<reference evidence="2" key="2">
    <citation type="submission" date="2020-02" db="EMBL/GenBank/DDBJ databases">
        <title>Tigecycline-resistant Acinetobacter species from pigs and migratory birds.</title>
        <authorList>
            <person name="Chen C."/>
            <person name="Sun J."/>
            <person name="Liao X.-P."/>
            <person name="Liu Y.-H."/>
        </authorList>
    </citation>
    <scope>NUCLEOTIDE SEQUENCE [LARGE SCALE GENOMIC DNA]</scope>
    <source>
        <strain evidence="2">C15_T</strain>
    </source>
</reference>
<evidence type="ECO:0000313" key="2">
    <source>
        <dbReference type="EMBL" id="QOW42071.1"/>
    </source>
</evidence>
<evidence type="ECO:0000313" key="3">
    <source>
        <dbReference type="Proteomes" id="UP000503440"/>
    </source>
</evidence>
<reference evidence="1 3" key="1">
    <citation type="submission" date="2019-09" db="EMBL/GenBank/DDBJ databases">
        <title>Non-baumannii Acinetobacter spp. carrying blaNDM-1 isolated in China.</title>
        <authorList>
            <person name="Cui C."/>
            <person name="Chen C."/>
            <person name="Sun J."/>
            <person name="Liu Y."/>
        </authorList>
    </citation>
    <scope>NUCLEOTIDE SEQUENCE [LARGE SCALE GENOMIC DNA]</scope>
    <source>
        <strain evidence="1 3">B18</strain>
    </source>
</reference>
<proteinExistence type="predicted"/>
<evidence type="ECO:0000313" key="1">
    <source>
        <dbReference type="EMBL" id="QIC70871.1"/>
    </source>
</evidence>
<sequence length="90" mass="10562">MTLRNTLQTLEQIYHYLTERPHFHRYSQYERLNAFFAEIHDTGSIEFEAGQSYLFKGIFNGKPKVIDGSKAPALAHKQEFLSWVQQQLNS</sequence>
<dbReference type="Proteomes" id="UP000503440">
    <property type="component" value="Chromosome"/>
</dbReference>
<name>A0A6C0Y3R2_9GAMM</name>